<name>A0AAV7T9S6_PLEWA</name>
<gene>
    <name evidence="2" type="ORF">NDU88_004502</name>
</gene>
<protein>
    <submittedName>
        <fullName evidence="2">Uncharacterized protein</fullName>
    </submittedName>
</protein>
<proteinExistence type="predicted"/>
<dbReference type="EMBL" id="JANPWB010000007">
    <property type="protein sequence ID" value="KAJ1172658.1"/>
    <property type="molecule type" value="Genomic_DNA"/>
</dbReference>
<dbReference type="AlphaFoldDB" id="A0AAV7T9S6"/>
<evidence type="ECO:0000313" key="3">
    <source>
        <dbReference type="Proteomes" id="UP001066276"/>
    </source>
</evidence>
<organism evidence="2 3">
    <name type="scientific">Pleurodeles waltl</name>
    <name type="common">Iberian ribbed newt</name>
    <dbReference type="NCBI Taxonomy" id="8319"/>
    <lineage>
        <taxon>Eukaryota</taxon>
        <taxon>Metazoa</taxon>
        <taxon>Chordata</taxon>
        <taxon>Craniata</taxon>
        <taxon>Vertebrata</taxon>
        <taxon>Euteleostomi</taxon>
        <taxon>Amphibia</taxon>
        <taxon>Batrachia</taxon>
        <taxon>Caudata</taxon>
        <taxon>Salamandroidea</taxon>
        <taxon>Salamandridae</taxon>
        <taxon>Pleurodelinae</taxon>
        <taxon>Pleurodeles</taxon>
    </lineage>
</organism>
<evidence type="ECO:0000256" key="1">
    <source>
        <dbReference type="SAM" id="MobiDB-lite"/>
    </source>
</evidence>
<dbReference type="Proteomes" id="UP001066276">
    <property type="component" value="Chromosome 4_1"/>
</dbReference>
<accession>A0AAV7T9S6</accession>
<evidence type="ECO:0000313" key="2">
    <source>
        <dbReference type="EMBL" id="KAJ1172658.1"/>
    </source>
</evidence>
<feature type="region of interest" description="Disordered" evidence="1">
    <location>
        <begin position="86"/>
        <end position="106"/>
    </location>
</feature>
<reference evidence="2" key="1">
    <citation type="journal article" date="2022" name="bioRxiv">
        <title>Sequencing and chromosome-scale assembly of the giantPleurodeles waltlgenome.</title>
        <authorList>
            <person name="Brown T."/>
            <person name="Elewa A."/>
            <person name="Iarovenko S."/>
            <person name="Subramanian E."/>
            <person name="Araus A.J."/>
            <person name="Petzold A."/>
            <person name="Susuki M."/>
            <person name="Suzuki K.-i.T."/>
            <person name="Hayashi T."/>
            <person name="Toyoda A."/>
            <person name="Oliveira C."/>
            <person name="Osipova E."/>
            <person name="Leigh N.D."/>
            <person name="Simon A."/>
            <person name="Yun M.H."/>
        </authorList>
    </citation>
    <scope>NUCLEOTIDE SEQUENCE</scope>
    <source>
        <strain evidence="2">20211129_DDA</strain>
        <tissue evidence="2">Liver</tissue>
    </source>
</reference>
<comment type="caution">
    <text evidence="2">The sequence shown here is derived from an EMBL/GenBank/DDBJ whole genome shotgun (WGS) entry which is preliminary data.</text>
</comment>
<keyword evidence="3" id="KW-1185">Reference proteome</keyword>
<sequence>MYTTLLHEGLERLRSATNWTLQYGHPCTGARSKVGLRAGRRAQYGPGMAQYVQACTTSESRVQGECMGNDAQGIFVQGEDTQLAYDEESLEEGEVVDDSTPMEEER</sequence>